<name>A0A8T0WWM5_PANVG</name>
<gene>
    <name evidence="1" type="ORF">PVAP13_1NG418919</name>
</gene>
<evidence type="ECO:0000313" key="1">
    <source>
        <dbReference type="EMBL" id="KAG2653991.1"/>
    </source>
</evidence>
<sequence length="211" mass="22736">MALATDSTSTILAKLEELGKRFDSVDRKTDETNHKIEEMQLSVQQNKDEQLSVTSCKPELENKVSDLQNSIYLLKQKFDLLIHELPKLSSAEEGDFGAFASAHLGAATAAAVAGTSGPNGRGDDLSHRSAGAGVVTTLVPPPVIGAGRFTNLTPILFKVSILLGLFSVLVWVVLFHMLISLSSTVVILRFGLRNVRVTLMFILFLPSIGSS</sequence>
<evidence type="ECO:0000313" key="2">
    <source>
        <dbReference type="Proteomes" id="UP000823388"/>
    </source>
</evidence>
<reference evidence="1" key="1">
    <citation type="submission" date="2020-05" db="EMBL/GenBank/DDBJ databases">
        <title>WGS assembly of Panicum virgatum.</title>
        <authorList>
            <person name="Lovell J.T."/>
            <person name="Jenkins J."/>
            <person name="Shu S."/>
            <person name="Juenger T.E."/>
            <person name="Schmutz J."/>
        </authorList>
    </citation>
    <scope>NUCLEOTIDE SEQUENCE</scope>
    <source>
        <strain evidence="1">AP13</strain>
    </source>
</reference>
<organism evidence="1 2">
    <name type="scientific">Panicum virgatum</name>
    <name type="common">Blackwell switchgrass</name>
    <dbReference type="NCBI Taxonomy" id="38727"/>
    <lineage>
        <taxon>Eukaryota</taxon>
        <taxon>Viridiplantae</taxon>
        <taxon>Streptophyta</taxon>
        <taxon>Embryophyta</taxon>
        <taxon>Tracheophyta</taxon>
        <taxon>Spermatophyta</taxon>
        <taxon>Magnoliopsida</taxon>
        <taxon>Liliopsida</taxon>
        <taxon>Poales</taxon>
        <taxon>Poaceae</taxon>
        <taxon>PACMAD clade</taxon>
        <taxon>Panicoideae</taxon>
        <taxon>Panicodae</taxon>
        <taxon>Paniceae</taxon>
        <taxon>Panicinae</taxon>
        <taxon>Panicum</taxon>
        <taxon>Panicum sect. Hiantes</taxon>
    </lineage>
</organism>
<keyword evidence="2" id="KW-1185">Reference proteome</keyword>
<dbReference type="Proteomes" id="UP000823388">
    <property type="component" value="Chromosome 1N"/>
</dbReference>
<protein>
    <submittedName>
        <fullName evidence="1">Uncharacterized protein</fullName>
    </submittedName>
</protein>
<proteinExistence type="predicted"/>
<accession>A0A8T0WWM5</accession>
<dbReference type="EMBL" id="CM029038">
    <property type="protein sequence ID" value="KAG2653991.1"/>
    <property type="molecule type" value="Genomic_DNA"/>
</dbReference>
<comment type="caution">
    <text evidence="1">The sequence shown here is derived from an EMBL/GenBank/DDBJ whole genome shotgun (WGS) entry which is preliminary data.</text>
</comment>
<dbReference type="AlphaFoldDB" id="A0A8T0WWM5"/>